<evidence type="ECO:0000256" key="4">
    <source>
        <dbReference type="ARBA" id="ARBA00023136"/>
    </source>
</evidence>
<evidence type="ECO:0000313" key="8">
    <source>
        <dbReference type="EMBL" id="KND94145.1"/>
    </source>
</evidence>
<evidence type="ECO:0000256" key="2">
    <source>
        <dbReference type="ARBA" id="ARBA00022692"/>
    </source>
</evidence>
<dbReference type="AlphaFoldDB" id="A0A0L0NK88"/>
<feature type="compositionally biased region" description="Polar residues" evidence="5">
    <location>
        <begin position="328"/>
        <end position="341"/>
    </location>
</feature>
<comment type="caution">
    <text evidence="8">The sequence shown here is derived from an EMBL/GenBank/DDBJ whole genome shotgun (WGS) entry which is preliminary data.</text>
</comment>
<dbReference type="PANTHER" id="PTHR15549:SF26">
    <property type="entry name" value="AXIAL BUDDING PATTERN PROTEIN 2-RELATED"/>
    <property type="match status" value="1"/>
</dbReference>
<feature type="signal peptide" evidence="7">
    <location>
        <begin position="1"/>
        <end position="20"/>
    </location>
</feature>
<sequence length="352" mass="37142">MKISGLFAALTALLSTGVDARNLGWLPKATQSVVLPLHGMIPKPTPPPGIHELVRRQDEAPLTIVVAPDNTCGYISEDPSIPWHCSTSSTCGLVPSQRISDGYILCLDANGQPDFGRVKFECVDYNAFYTLSACDSSCSQDSHTLKCIGDKKYCKTIAFPGALRITCALVLTTRRCTWRSRPSAARMMAGIIPPPTVTVPTKPTTVTVLNTKQTSNSNVGGPTASAAPSAPASESSGGGTPVGAIVGGVVGGVAAIGIAGIALFFFLRNKKKTQGLQEKTASPQGHPQNMMPGQHQSSYDPKFGGAEGYQSLNQQYPEGPPSPGGFRPQQSVIHEAPNQTSENHRGQMQELA</sequence>
<feature type="region of interest" description="Disordered" evidence="5">
    <location>
        <begin position="211"/>
        <end position="238"/>
    </location>
</feature>
<dbReference type="OrthoDB" id="5347452at2759"/>
<keyword evidence="4 6" id="KW-0472">Membrane</keyword>
<dbReference type="EMBL" id="LFRF01000002">
    <property type="protein sequence ID" value="KND94145.1"/>
    <property type="molecule type" value="Genomic_DNA"/>
</dbReference>
<gene>
    <name evidence="8" type="ORF">TOPH_00888</name>
</gene>
<feature type="compositionally biased region" description="Basic and acidic residues" evidence="5">
    <location>
        <begin position="342"/>
        <end position="352"/>
    </location>
</feature>
<feature type="chain" id="PRO_5005545155" description="Carcinoembryonic antigen-related cell adhesion molecule 1" evidence="7">
    <location>
        <begin position="21"/>
        <end position="352"/>
    </location>
</feature>
<comment type="subcellular location">
    <subcellularLocation>
        <location evidence="1">Membrane</location>
        <topology evidence="1">Single-pass membrane protein</topology>
    </subcellularLocation>
</comment>
<dbReference type="GO" id="GO:0071944">
    <property type="term" value="C:cell periphery"/>
    <property type="evidence" value="ECO:0007669"/>
    <property type="project" value="UniProtKB-ARBA"/>
</dbReference>
<evidence type="ECO:0008006" key="10">
    <source>
        <dbReference type="Google" id="ProtNLM"/>
    </source>
</evidence>
<keyword evidence="3 6" id="KW-1133">Transmembrane helix</keyword>
<keyword evidence="7" id="KW-0732">Signal</keyword>
<reference evidence="8 9" key="1">
    <citation type="journal article" date="2015" name="BMC Genomics">
        <title>The genome of the truffle-parasite Tolypocladium ophioglossoides and the evolution of antifungal peptaibiotics.</title>
        <authorList>
            <person name="Quandt C.A."/>
            <person name="Bushley K.E."/>
            <person name="Spatafora J.W."/>
        </authorList>
    </citation>
    <scope>NUCLEOTIDE SEQUENCE [LARGE SCALE GENOMIC DNA]</scope>
    <source>
        <strain evidence="8 9">CBS 100239</strain>
    </source>
</reference>
<evidence type="ECO:0000313" key="9">
    <source>
        <dbReference type="Proteomes" id="UP000036947"/>
    </source>
</evidence>
<keyword evidence="2 6" id="KW-0812">Transmembrane</keyword>
<organism evidence="8 9">
    <name type="scientific">Tolypocladium ophioglossoides (strain CBS 100239)</name>
    <name type="common">Snaketongue truffleclub</name>
    <name type="synonym">Elaphocordyceps ophioglossoides</name>
    <dbReference type="NCBI Taxonomy" id="1163406"/>
    <lineage>
        <taxon>Eukaryota</taxon>
        <taxon>Fungi</taxon>
        <taxon>Dikarya</taxon>
        <taxon>Ascomycota</taxon>
        <taxon>Pezizomycotina</taxon>
        <taxon>Sordariomycetes</taxon>
        <taxon>Hypocreomycetidae</taxon>
        <taxon>Hypocreales</taxon>
        <taxon>Ophiocordycipitaceae</taxon>
        <taxon>Tolypocladium</taxon>
    </lineage>
</organism>
<feature type="compositionally biased region" description="Low complexity" evidence="5">
    <location>
        <begin position="220"/>
        <end position="235"/>
    </location>
</feature>
<evidence type="ECO:0000256" key="6">
    <source>
        <dbReference type="SAM" id="Phobius"/>
    </source>
</evidence>
<protein>
    <recommendedName>
        <fullName evidence="10">Carcinoembryonic antigen-related cell adhesion molecule 1</fullName>
    </recommendedName>
</protein>
<keyword evidence="9" id="KW-1185">Reference proteome</keyword>
<proteinExistence type="predicted"/>
<name>A0A0L0NK88_TOLOC</name>
<feature type="compositionally biased region" description="Polar residues" evidence="5">
    <location>
        <begin position="275"/>
        <end position="287"/>
    </location>
</feature>
<dbReference type="GO" id="GO:0016020">
    <property type="term" value="C:membrane"/>
    <property type="evidence" value="ECO:0007669"/>
    <property type="project" value="UniProtKB-SubCell"/>
</dbReference>
<dbReference type="Proteomes" id="UP000036947">
    <property type="component" value="Unassembled WGS sequence"/>
</dbReference>
<dbReference type="InterPro" id="IPR051694">
    <property type="entry name" value="Immunoregulatory_rcpt-like"/>
</dbReference>
<evidence type="ECO:0000256" key="7">
    <source>
        <dbReference type="SAM" id="SignalP"/>
    </source>
</evidence>
<evidence type="ECO:0000256" key="1">
    <source>
        <dbReference type="ARBA" id="ARBA00004167"/>
    </source>
</evidence>
<dbReference type="PANTHER" id="PTHR15549">
    <property type="entry name" value="PAIRED IMMUNOGLOBULIN-LIKE TYPE 2 RECEPTOR"/>
    <property type="match status" value="1"/>
</dbReference>
<evidence type="ECO:0000256" key="5">
    <source>
        <dbReference type="SAM" id="MobiDB-lite"/>
    </source>
</evidence>
<accession>A0A0L0NK88</accession>
<feature type="transmembrane region" description="Helical" evidence="6">
    <location>
        <begin position="242"/>
        <end position="267"/>
    </location>
</feature>
<feature type="region of interest" description="Disordered" evidence="5">
    <location>
        <begin position="275"/>
        <end position="352"/>
    </location>
</feature>
<evidence type="ECO:0000256" key="3">
    <source>
        <dbReference type="ARBA" id="ARBA00022989"/>
    </source>
</evidence>